<reference evidence="2 3" key="1">
    <citation type="submission" date="2018-10" db="EMBL/GenBank/DDBJ databases">
        <title>Transmission dynamics of multidrug resistant bacteria on intensive care unit surfaces.</title>
        <authorList>
            <person name="D'Souza A.W."/>
            <person name="Potter R.F."/>
            <person name="Wallace M."/>
            <person name="Shupe A."/>
            <person name="Patel S."/>
            <person name="Sun S."/>
            <person name="Gul D."/>
            <person name="Kwon J.H."/>
            <person name="Andleeb S."/>
            <person name="Burnham C.-A.D."/>
            <person name="Dantas G."/>
        </authorList>
    </citation>
    <scope>NUCLEOTIDE SEQUENCE [LARGE SCALE GENOMIC DNA]</scope>
    <source>
        <strain evidence="2 3">AJ_385</strain>
    </source>
</reference>
<evidence type="ECO:0000313" key="2">
    <source>
        <dbReference type="EMBL" id="RSE15450.1"/>
    </source>
</evidence>
<keyword evidence="1" id="KW-1133">Transmembrane helix</keyword>
<proteinExistence type="predicted"/>
<dbReference type="EMBL" id="RHXE01000103">
    <property type="protein sequence ID" value="RSE15450.1"/>
    <property type="molecule type" value="Genomic_DNA"/>
</dbReference>
<feature type="transmembrane region" description="Helical" evidence="1">
    <location>
        <begin position="12"/>
        <end position="32"/>
    </location>
</feature>
<dbReference type="Proteomes" id="UP000277537">
    <property type="component" value="Unassembled WGS sequence"/>
</dbReference>
<keyword evidence="1" id="KW-0472">Membrane</keyword>
<protein>
    <submittedName>
        <fullName evidence="2">Uncharacterized protein</fullName>
    </submittedName>
</protein>
<sequence length="259" mass="30168">MNHDIKKILINTFGTISYLVVIFFIITYILYAQNDVKDLFKESWTASLSFLSVLSTLGAAYIASSLYTDWKKQTKYSEQLKNISSIAVKFNKIPTIIRGIRSDRNNAIVLNDRYNYMIGKNNKIDKSLEFNIPDFSVITDIIKELEEALILIKVYSFSTNDYELDETINQLKYSLNLWIDSFYKIKNDFETSSLSNLNIQQPIDYIHMFCDANSEFYYLNKTDLGLKYSIYNHNEIDIFHNQMAVFQAVGGFLENLEKL</sequence>
<name>A0A427UJD1_ACIJO</name>
<keyword evidence="1" id="KW-0812">Transmembrane</keyword>
<gene>
    <name evidence="2" type="ORF">EGT73_18660</name>
</gene>
<accession>A0A427UJD1</accession>
<organism evidence="2 3">
    <name type="scientific">Acinetobacter johnsonii</name>
    <dbReference type="NCBI Taxonomy" id="40214"/>
    <lineage>
        <taxon>Bacteria</taxon>
        <taxon>Pseudomonadati</taxon>
        <taxon>Pseudomonadota</taxon>
        <taxon>Gammaproteobacteria</taxon>
        <taxon>Moraxellales</taxon>
        <taxon>Moraxellaceae</taxon>
        <taxon>Acinetobacter</taxon>
    </lineage>
</organism>
<dbReference type="AlphaFoldDB" id="A0A427UJD1"/>
<comment type="caution">
    <text evidence="2">The sequence shown here is derived from an EMBL/GenBank/DDBJ whole genome shotgun (WGS) entry which is preliminary data.</text>
</comment>
<evidence type="ECO:0000256" key="1">
    <source>
        <dbReference type="SAM" id="Phobius"/>
    </source>
</evidence>
<feature type="transmembrane region" description="Helical" evidence="1">
    <location>
        <begin position="44"/>
        <end position="67"/>
    </location>
</feature>
<evidence type="ECO:0000313" key="3">
    <source>
        <dbReference type="Proteomes" id="UP000277537"/>
    </source>
</evidence>
<dbReference type="RefSeq" id="WP_125275123.1">
    <property type="nucleotide sequence ID" value="NZ_RHXE01000103.1"/>
</dbReference>